<dbReference type="InterPro" id="IPR036397">
    <property type="entry name" value="RNaseH_sf"/>
</dbReference>
<evidence type="ECO:0000313" key="11">
    <source>
        <dbReference type="EMBL" id="KAJ0392873.1"/>
    </source>
</evidence>
<feature type="transmembrane region" description="Helical" evidence="9">
    <location>
        <begin position="606"/>
        <end position="632"/>
    </location>
</feature>
<evidence type="ECO:0000256" key="5">
    <source>
        <dbReference type="ARBA" id="ARBA00022989"/>
    </source>
</evidence>
<organism evidence="11 12">
    <name type="scientific">Pythium insidiosum</name>
    <name type="common">Pythiosis disease agent</name>
    <dbReference type="NCBI Taxonomy" id="114742"/>
    <lineage>
        <taxon>Eukaryota</taxon>
        <taxon>Sar</taxon>
        <taxon>Stramenopiles</taxon>
        <taxon>Oomycota</taxon>
        <taxon>Peronosporomycetes</taxon>
        <taxon>Pythiales</taxon>
        <taxon>Pythiaceae</taxon>
        <taxon>Pythium</taxon>
    </lineage>
</organism>
<feature type="transmembrane region" description="Helical" evidence="9">
    <location>
        <begin position="679"/>
        <end position="699"/>
    </location>
</feature>
<feature type="coiled-coil region" evidence="7">
    <location>
        <begin position="169"/>
        <end position="196"/>
    </location>
</feature>
<feature type="transmembrane region" description="Helical" evidence="9">
    <location>
        <begin position="578"/>
        <end position="600"/>
    </location>
</feature>
<keyword evidence="6 9" id="KW-0472">Membrane</keyword>
<keyword evidence="7" id="KW-0175">Coiled coil</keyword>
<evidence type="ECO:0000256" key="2">
    <source>
        <dbReference type="ARBA" id="ARBA00007965"/>
    </source>
</evidence>
<feature type="transmembrane region" description="Helical" evidence="9">
    <location>
        <begin position="1184"/>
        <end position="1209"/>
    </location>
</feature>
<feature type="transmembrane region" description="Helical" evidence="9">
    <location>
        <begin position="874"/>
        <end position="894"/>
    </location>
</feature>
<keyword evidence="12" id="KW-1185">Reference proteome</keyword>
<feature type="transmembrane region" description="Helical" evidence="9">
    <location>
        <begin position="644"/>
        <end position="667"/>
    </location>
</feature>
<dbReference type="GO" id="GO:0005337">
    <property type="term" value="F:nucleoside transmembrane transporter activity"/>
    <property type="evidence" value="ECO:0007669"/>
    <property type="project" value="InterPro"/>
</dbReference>
<feature type="transmembrane region" description="Helical" evidence="9">
    <location>
        <begin position="906"/>
        <end position="928"/>
    </location>
</feature>
<evidence type="ECO:0000256" key="9">
    <source>
        <dbReference type="SAM" id="Phobius"/>
    </source>
</evidence>
<dbReference type="InterPro" id="IPR006941">
    <property type="entry name" value="RNase_CAF1"/>
</dbReference>
<protein>
    <recommendedName>
        <fullName evidence="10">Enkurin domain-containing protein</fullName>
    </recommendedName>
</protein>
<comment type="subcellular location">
    <subcellularLocation>
        <location evidence="1">Membrane</location>
        <topology evidence="1">Multi-pass membrane protein</topology>
    </subcellularLocation>
</comment>
<dbReference type="Pfam" id="PF01733">
    <property type="entry name" value="Nucleoside_tran"/>
    <property type="match status" value="1"/>
</dbReference>
<feature type="transmembrane region" description="Helical" evidence="9">
    <location>
        <begin position="837"/>
        <end position="854"/>
    </location>
</feature>
<feature type="transmembrane region" description="Helical" evidence="9">
    <location>
        <begin position="1216"/>
        <end position="1239"/>
    </location>
</feature>
<reference evidence="11" key="1">
    <citation type="submission" date="2021-12" db="EMBL/GenBank/DDBJ databases">
        <title>Prjna785345.</title>
        <authorList>
            <person name="Rujirawat T."/>
            <person name="Krajaejun T."/>
        </authorList>
    </citation>
    <scope>NUCLEOTIDE SEQUENCE</scope>
    <source>
        <strain evidence="11">Pi057C3</strain>
    </source>
</reference>
<dbReference type="InterPro" id="IPR027012">
    <property type="entry name" value="Enkurin_dom"/>
</dbReference>
<feature type="region of interest" description="Disordered" evidence="8">
    <location>
        <begin position="73"/>
        <end position="111"/>
    </location>
</feature>
<dbReference type="EMBL" id="JAKCXM010000560">
    <property type="protein sequence ID" value="KAJ0392873.1"/>
    <property type="molecule type" value="Genomic_DNA"/>
</dbReference>
<feature type="transmembrane region" description="Helical" evidence="9">
    <location>
        <begin position="1007"/>
        <end position="1027"/>
    </location>
</feature>
<dbReference type="Proteomes" id="UP001209570">
    <property type="component" value="Unassembled WGS sequence"/>
</dbReference>
<evidence type="ECO:0000313" key="12">
    <source>
        <dbReference type="Proteomes" id="UP001209570"/>
    </source>
</evidence>
<evidence type="ECO:0000256" key="3">
    <source>
        <dbReference type="ARBA" id="ARBA00022448"/>
    </source>
</evidence>
<feature type="transmembrane region" description="Helical" evidence="9">
    <location>
        <begin position="509"/>
        <end position="526"/>
    </location>
</feature>
<keyword evidence="4 9" id="KW-0812">Transmembrane</keyword>
<dbReference type="PROSITE" id="PS51665">
    <property type="entry name" value="ENKURIN"/>
    <property type="match status" value="1"/>
</dbReference>
<dbReference type="Gene3D" id="3.30.420.10">
    <property type="entry name" value="Ribonuclease H-like superfamily/Ribonuclease H"/>
    <property type="match status" value="1"/>
</dbReference>
<feature type="transmembrane region" description="Helical" evidence="9">
    <location>
        <begin position="1149"/>
        <end position="1172"/>
    </location>
</feature>
<evidence type="ECO:0000256" key="4">
    <source>
        <dbReference type="ARBA" id="ARBA00022692"/>
    </source>
</evidence>
<evidence type="ECO:0000256" key="1">
    <source>
        <dbReference type="ARBA" id="ARBA00004141"/>
    </source>
</evidence>
<keyword evidence="5 9" id="KW-1133">Transmembrane helix</keyword>
<proteinExistence type="inferred from homology"/>
<comment type="similarity">
    <text evidence="2">Belongs to the SLC29A/ENT transporter (TC 2.A.57) family.</text>
</comment>
<feature type="transmembrane region" description="Helical" evidence="9">
    <location>
        <begin position="1072"/>
        <end position="1094"/>
    </location>
</feature>
<feature type="transmembrane region" description="Helical" evidence="9">
    <location>
        <begin position="975"/>
        <end position="995"/>
    </location>
</feature>
<feature type="compositionally biased region" description="Basic and acidic residues" evidence="8">
    <location>
        <begin position="74"/>
        <end position="89"/>
    </location>
</feature>
<comment type="caution">
    <text evidence="11">The sequence shown here is derived from an EMBL/GenBank/DDBJ whole genome shotgun (WGS) entry which is preliminary data.</text>
</comment>
<accession>A0AAD5M2F5</accession>
<feature type="transmembrane region" description="Helical" evidence="9">
    <location>
        <begin position="546"/>
        <end position="566"/>
    </location>
</feature>
<dbReference type="GO" id="GO:0003676">
    <property type="term" value="F:nucleic acid binding"/>
    <property type="evidence" value="ECO:0007669"/>
    <property type="project" value="InterPro"/>
</dbReference>
<feature type="compositionally biased region" description="Basic and acidic residues" evidence="8">
    <location>
        <begin position="96"/>
        <end position="111"/>
    </location>
</feature>
<dbReference type="AlphaFoldDB" id="A0AAD5M2F5"/>
<evidence type="ECO:0000256" key="8">
    <source>
        <dbReference type="SAM" id="MobiDB-lite"/>
    </source>
</evidence>
<keyword evidence="3" id="KW-0813">Transport</keyword>
<feature type="transmembrane region" description="Helical" evidence="9">
    <location>
        <begin position="934"/>
        <end position="963"/>
    </location>
</feature>
<evidence type="ECO:0000259" key="10">
    <source>
        <dbReference type="PROSITE" id="PS51665"/>
    </source>
</evidence>
<evidence type="ECO:0000256" key="7">
    <source>
        <dbReference type="SAM" id="Coils"/>
    </source>
</evidence>
<sequence>MREAVPREECIFNLIPKVVVQPAKPERYRSKHDPTVDPTGSTFGLHGKTRLIGSNVGDDTTVARKAGSKTIGRVPEKPDPSRFTKKGERCSTTVDPSKKPTKFDYDGPKRAPVVKREDKPIMGLKSSKNYVTANAVEAILAVPGSRARVKNEPPQYAKKDDYGKVPKYLSQVKDEIERENEMIEEFVRQNRDMLEEEEGGRVEPMDERERKQLVDALKAKWDHTNSKYQKLCHNVVFDTLGKVRRKETFEKELATLEKDIELLEKGNVVIGLSCFRWDDAAARFDVQTFQFPIFARGRSSNIDRDRDRDSPLPDRRFLLQAMCLSYIRAHGFDLNEWVDDGISYLNHAEQQQDGAIREWLARPLENEDVYTRFAGDTATPLRLKENDAFLDEMRQLITKLLQPDVNAATGGKSPPSLEDTTLERLADSMLVSNLLPIATLQLPGPFPAMMIATPANDNNDCVILQEEGSLYQIHRKQTLVTLGPPSFSGKQRDDIPQEIWEDMLANASFISRALMFLMAAVMWAYYTCMSAQDFYALQFPDINFPFLTTFASSWPLCAGHLLQLLFGLDKKISHEKRVIGGFLVFMLMAVVIILCSAVSWEGNTTTGAVIVLVCIGVMGAANAIAQSVFYVIASLFPMERFTNAVQIGNVAAGVINTTLGAALRLIVGGIKQNEGSQQISFFLFFAILIGVCLSGIAVYRRLVRLRCVEYLLARSAMLQANAEADGEEMNMLHRVADYWRVFKLVAVPAIAQFLVFFVSLSVYPGIGCAAARVLDQDDVAVKWYCSPGIIGSFNYGEFTTSKMESPLTTFQHILESQPVHDDLPLKVWEDISAHSSFIYRALLFLSAAVMWAYYTCMSAQDFYVLQFPDTNFAFLTTFATAWPVVGGHLVQILFGLDKKVSHTARVVGGFAVFMVMAGVIMLCSAISWEDNASTGAAIVLACIGVMGAANAIVQSVFYAIAALFPMERFTNAVQIGNVAAGVVNITLSTLLRLIVGGIKQNDGAQQTSFFLFFAILIGVCITGIIVYRRLVRLPCVDFLITRNQALQVQVKPDELPHGVIQRVQKYWRVFKLIAVPAIAQFLVFFVSLGVYPGIGCAAARVLDQDDVAVKWYCSPGIIGSFNYGECLGRVMCTAAVYRIFTMKRSLVGTVLRLAFFPLLLMNVYGSALYVFGGVAPTVPLVYGLAVNFVVGMSGGILATVTMGSAPLMVGVEDREAVSAVMVLFMFFGVAFGATSGFLINHFKLFGL</sequence>
<evidence type="ECO:0000256" key="6">
    <source>
        <dbReference type="ARBA" id="ARBA00023136"/>
    </source>
</evidence>
<dbReference type="PANTHER" id="PTHR10332">
    <property type="entry name" value="EQUILIBRATIVE NUCLEOSIDE TRANSPORTER"/>
    <property type="match status" value="1"/>
</dbReference>
<name>A0AAD5M2F5_PYTIN</name>
<dbReference type="InterPro" id="IPR002259">
    <property type="entry name" value="Eqnu_transpt"/>
</dbReference>
<dbReference type="GO" id="GO:0005886">
    <property type="term" value="C:plasma membrane"/>
    <property type="evidence" value="ECO:0007669"/>
    <property type="project" value="TreeGrafter"/>
</dbReference>
<dbReference type="PANTHER" id="PTHR10332:SF10">
    <property type="entry name" value="EQUILIBRATIVE NUCLEOSIDE TRANSPORTER 4"/>
    <property type="match status" value="1"/>
</dbReference>
<gene>
    <name evidence="11" type="ORF">P43SY_007039</name>
</gene>
<dbReference type="Pfam" id="PF04857">
    <property type="entry name" value="CAF1"/>
    <property type="match status" value="1"/>
</dbReference>
<dbReference type="Pfam" id="PF13864">
    <property type="entry name" value="Enkurin"/>
    <property type="match status" value="1"/>
</dbReference>
<feature type="domain" description="Enkurin" evidence="10">
    <location>
        <begin position="177"/>
        <end position="271"/>
    </location>
</feature>